<dbReference type="Gene3D" id="1.10.3660.10">
    <property type="entry name" value="6-phosphogluconate dehydrogenase C-terminal like domain"/>
    <property type="match status" value="1"/>
</dbReference>
<evidence type="ECO:0000256" key="7">
    <source>
        <dbReference type="ARBA" id="ARBA00023027"/>
    </source>
</evidence>
<dbReference type="InterPro" id="IPR008927">
    <property type="entry name" value="6-PGluconate_DH-like_C_sf"/>
</dbReference>
<dbReference type="AlphaFoldDB" id="A0A7K1LHC4"/>
<dbReference type="NCBIfam" id="NF005111">
    <property type="entry name" value="PRK06545.2-3"/>
    <property type="match status" value="1"/>
</dbReference>
<dbReference type="Pfam" id="PF02153">
    <property type="entry name" value="PDH_N"/>
    <property type="match status" value="1"/>
</dbReference>
<dbReference type="GO" id="GO:0008977">
    <property type="term" value="F:prephenate dehydrogenase (NAD+) activity"/>
    <property type="evidence" value="ECO:0007669"/>
    <property type="project" value="UniProtKB-EC"/>
</dbReference>
<keyword evidence="13" id="KW-1185">Reference proteome</keyword>
<dbReference type="InterPro" id="IPR003099">
    <property type="entry name" value="Prephen_DH"/>
</dbReference>
<comment type="catalytic activity">
    <reaction evidence="9">
        <text>prephenate + NAD(+) = 3-(4-hydroxyphenyl)pyruvate + CO2 + NADH</text>
        <dbReference type="Rhea" id="RHEA:13869"/>
        <dbReference type="ChEBI" id="CHEBI:16526"/>
        <dbReference type="ChEBI" id="CHEBI:29934"/>
        <dbReference type="ChEBI" id="CHEBI:36242"/>
        <dbReference type="ChEBI" id="CHEBI:57540"/>
        <dbReference type="ChEBI" id="CHEBI:57945"/>
        <dbReference type="EC" id="1.3.1.12"/>
    </reaction>
</comment>
<sequence>MHRNSAATVSGPVLVIGSGLLGASVGLGLSVQGVETWVSDISPTTEAVAADIGAGRSLARLVEQVGPESARADIDPQLVVVATPPDVAAHTVAQALEDYPQAAVVDIASVKEPVLLALRETGADLSRYIGTHPMSGREKSGPVAARGELFMSRPWVICEHDDVAPETVRLARGLATDLGANVATMDVQEHDATVALISHVPQVMSSLLASRLRETPLESLSLAGQGLRDTTRIAASDPGLWVQILSANARPVVETLYGVREDLNRLIATLERPTADGARLDIAELMTEGNDGVARIPGKHGGAPKAFSALTVLVDDTPGQIARLLAEVGEIGVNVEDMRMEHSQGQPVGMVEISVVPTARDGLVHELTERGWKIAE</sequence>
<evidence type="ECO:0000256" key="4">
    <source>
        <dbReference type="ARBA" id="ARBA00016891"/>
    </source>
</evidence>
<dbReference type="InterPro" id="IPR050812">
    <property type="entry name" value="Preph/Arog_dehydrog"/>
</dbReference>
<organism evidence="12 13">
    <name type="scientific">Rothia koreensis</name>
    <dbReference type="NCBI Taxonomy" id="592378"/>
    <lineage>
        <taxon>Bacteria</taxon>
        <taxon>Bacillati</taxon>
        <taxon>Actinomycetota</taxon>
        <taxon>Actinomycetes</taxon>
        <taxon>Micrococcales</taxon>
        <taxon>Micrococcaceae</taxon>
        <taxon>Rothia</taxon>
    </lineage>
</organism>
<dbReference type="GO" id="GO:0004665">
    <property type="term" value="F:prephenate dehydrogenase (NADP+) activity"/>
    <property type="evidence" value="ECO:0007669"/>
    <property type="project" value="InterPro"/>
</dbReference>
<evidence type="ECO:0000256" key="3">
    <source>
        <dbReference type="ARBA" id="ARBA00012068"/>
    </source>
</evidence>
<comment type="caution">
    <text evidence="12">The sequence shown here is derived from an EMBL/GenBank/DDBJ whole genome shotgun (WGS) entry which is preliminary data.</text>
</comment>
<dbReference type="InterPro" id="IPR046826">
    <property type="entry name" value="PDH_N"/>
</dbReference>
<comment type="similarity">
    <text evidence="2">Belongs to the prephenate/arogenate dehydrogenase family.</text>
</comment>
<evidence type="ECO:0000259" key="11">
    <source>
        <dbReference type="PROSITE" id="PS51671"/>
    </source>
</evidence>
<dbReference type="OrthoDB" id="9802008at2"/>
<dbReference type="InterPro" id="IPR002912">
    <property type="entry name" value="ACT_dom"/>
</dbReference>
<dbReference type="RefSeq" id="WP_129315376.1">
    <property type="nucleotide sequence ID" value="NZ_NOIQ01000006.1"/>
</dbReference>
<dbReference type="InterPro" id="IPR036291">
    <property type="entry name" value="NAD(P)-bd_dom_sf"/>
</dbReference>
<dbReference type="InterPro" id="IPR045865">
    <property type="entry name" value="ACT-like_dom_sf"/>
</dbReference>
<feature type="domain" description="ACT" evidence="11">
    <location>
        <begin position="309"/>
        <end position="376"/>
    </location>
</feature>
<evidence type="ECO:0000259" key="10">
    <source>
        <dbReference type="PROSITE" id="PS51176"/>
    </source>
</evidence>
<keyword evidence="8" id="KW-0028">Amino-acid biosynthesis</keyword>
<dbReference type="SUPFAM" id="SSF55021">
    <property type="entry name" value="ACT-like"/>
    <property type="match status" value="1"/>
</dbReference>
<dbReference type="PANTHER" id="PTHR21363:SF0">
    <property type="entry name" value="PREPHENATE DEHYDROGENASE [NADP(+)]"/>
    <property type="match status" value="1"/>
</dbReference>
<dbReference type="Proteomes" id="UP000462152">
    <property type="component" value="Unassembled WGS sequence"/>
</dbReference>
<comment type="pathway">
    <text evidence="1">Amino-acid biosynthesis; L-tyrosine biosynthesis; (4-hydroxyphenyl)pyruvate from prephenate (NAD(+) route): step 1/1.</text>
</comment>
<dbReference type="GO" id="GO:0070403">
    <property type="term" value="F:NAD+ binding"/>
    <property type="evidence" value="ECO:0007669"/>
    <property type="project" value="InterPro"/>
</dbReference>
<proteinExistence type="inferred from homology"/>
<dbReference type="PANTHER" id="PTHR21363">
    <property type="entry name" value="PREPHENATE DEHYDROGENASE"/>
    <property type="match status" value="1"/>
</dbReference>
<dbReference type="EC" id="1.3.1.12" evidence="3"/>
<keyword evidence="5" id="KW-0827">Tyrosine biosynthesis</keyword>
<dbReference type="SUPFAM" id="SSF48179">
    <property type="entry name" value="6-phosphogluconate dehydrogenase C-terminal domain-like"/>
    <property type="match status" value="1"/>
</dbReference>
<evidence type="ECO:0000256" key="9">
    <source>
        <dbReference type="ARBA" id="ARBA00049260"/>
    </source>
</evidence>
<feature type="domain" description="Prephenate/arogenate dehydrogenase" evidence="10">
    <location>
        <begin position="11"/>
        <end position="304"/>
    </location>
</feature>
<dbReference type="Pfam" id="PF20463">
    <property type="entry name" value="PDH_C"/>
    <property type="match status" value="1"/>
</dbReference>
<dbReference type="NCBIfam" id="NF005112">
    <property type="entry name" value="PRK06545.2-4"/>
    <property type="match status" value="1"/>
</dbReference>
<protein>
    <recommendedName>
        <fullName evidence="4">Prephenate dehydrogenase</fullName>
        <ecNumber evidence="3">1.3.1.12</ecNumber>
    </recommendedName>
</protein>
<evidence type="ECO:0000313" key="12">
    <source>
        <dbReference type="EMBL" id="MUN54591.1"/>
    </source>
</evidence>
<gene>
    <name evidence="12" type="ORF">GMA10_05095</name>
</gene>
<dbReference type="SUPFAM" id="SSF51735">
    <property type="entry name" value="NAD(P)-binding Rossmann-fold domains"/>
    <property type="match status" value="1"/>
</dbReference>
<keyword evidence="8" id="KW-0057">Aromatic amino acid biosynthesis</keyword>
<keyword evidence="7" id="KW-0520">NAD</keyword>
<dbReference type="PROSITE" id="PS51176">
    <property type="entry name" value="PDH_ADH"/>
    <property type="match status" value="1"/>
</dbReference>
<dbReference type="InterPro" id="IPR046825">
    <property type="entry name" value="PDH_C"/>
</dbReference>
<reference evidence="12 13" key="1">
    <citation type="submission" date="2019-12" db="EMBL/GenBank/DDBJ databases">
        <authorList>
            <person name="Li J."/>
            <person name="Shi Y."/>
            <person name="Xu G."/>
            <person name="Xiao D."/>
            <person name="Ran X."/>
        </authorList>
    </citation>
    <scope>NUCLEOTIDE SEQUENCE [LARGE SCALE GENOMIC DNA]</scope>
    <source>
        <strain evidence="12 13">JCM 15915</strain>
    </source>
</reference>
<dbReference type="EMBL" id="WOGT01000002">
    <property type="protein sequence ID" value="MUN54591.1"/>
    <property type="molecule type" value="Genomic_DNA"/>
</dbReference>
<dbReference type="GO" id="GO:0006571">
    <property type="term" value="P:tyrosine biosynthetic process"/>
    <property type="evidence" value="ECO:0007669"/>
    <property type="project" value="UniProtKB-UniPathway"/>
</dbReference>
<dbReference type="Gene3D" id="3.30.70.260">
    <property type="match status" value="1"/>
</dbReference>
<evidence type="ECO:0000256" key="8">
    <source>
        <dbReference type="ARBA" id="ARBA00023141"/>
    </source>
</evidence>
<dbReference type="PROSITE" id="PS51671">
    <property type="entry name" value="ACT"/>
    <property type="match status" value="1"/>
</dbReference>
<dbReference type="UniPathway" id="UPA00122">
    <property type="reaction ID" value="UER00961"/>
</dbReference>
<evidence type="ECO:0000256" key="5">
    <source>
        <dbReference type="ARBA" id="ARBA00022498"/>
    </source>
</evidence>
<evidence type="ECO:0000256" key="2">
    <source>
        <dbReference type="ARBA" id="ARBA00007964"/>
    </source>
</evidence>
<evidence type="ECO:0000256" key="6">
    <source>
        <dbReference type="ARBA" id="ARBA00023002"/>
    </source>
</evidence>
<evidence type="ECO:0000313" key="13">
    <source>
        <dbReference type="Proteomes" id="UP000462152"/>
    </source>
</evidence>
<keyword evidence="6 12" id="KW-0560">Oxidoreductase</keyword>
<evidence type="ECO:0000256" key="1">
    <source>
        <dbReference type="ARBA" id="ARBA00005067"/>
    </source>
</evidence>
<name>A0A7K1LHC4_9MICC</name>
<dbReference type="Gene3D" id="3.40.50.720">
    <property type="entry name" value="NAD(P)-binding Rossmann-like Domain"/>
    <property type="match status" value="1"/>
</dbReference>
<accession>A0A7K1LHC4</accession>